<dbReference type="OrthoDB" id="9743669at2759"/>
<feature type="chain" id="PRO_5028041555" evidence="2">
    <location>
        <begin position="18"/>
        <end position="116"/>
    </location>
</feature>
<evidence type="ECO:0000256" key="2">
    <source>
        <dbReference type="SAM" id="SignalP"/>
    </source>
</evidence>
<dbReference type="CTD" id="199800"/>
<evidence type="ECO:0000313" key="3">
    <source>
        <dbReference type="Proteomes" id="UP000515208"/>
    </source>
</evidence>
<dbReference type="KEGG" id="bbis:104995669"/>
<accession>A0A6P3HZC0</accession>
<keyword evidence="2" id="KW-0732">Signal</keyword>
<feature type="signal peptide" evidence="2">
    <location>
        <begin position="1"/>
        <end position="17"/>
    </location>
</feature>
<dbReference type="AlphaFoldDB" id="A0A6P3HZC0"/>
<name>A0A6P3HZC0_BISBB</name>
<dbReference type="Proteomes" id="UP000515208">
    <property type="component" value="Unplaced"/>
</dbReference>
<protein>
    <submittedName>
        <fullName evidence="4">LOW QUALITY PROTEIN: putative adrenomedullin-5-like protein</fullName>
    </submittedName>
</protein>
<dbReference type="RefSeq" id="XP_010847931.1">
    <property type="nucleotide sequence ID" value="XM_010849629.1"/>
</dbReference>
<proteinExistence type="predicted"/>
<dbReference type="GeneID" id="104995669"/>
<evidence type="ECO:0000256" key="1">
    <source>
        <dbReference type="SAM" id="MobiDB-lite"/>
    </source>
</evidence>
<sequence length="116" mass="12533">MTAHILLLLLVASSILGDPDSAGRRSQPQVSQQRGRLCSLGTCQTHRLPEIIYWLRCLHQGALREGWSQASGSPQLRAPPAARGQSPATFPGPQPAARPAQCPPRWLMLGTSLHVP</sequence>
<feature type="region of interest" description="Disordered" evidence="1">
    <location>
        <begin position="68"/>
        <end position="103"/>
    </location>
</feature>
<reference evidence="4" key="1">
    <citation type="submission" date="2025-08" db="UniProtKB">
        <authorList>
            <consortium name="RefSeq"/>
        </authorList>
    </citation>
    <scope>IDENTIFICATION</scope>
    <source>
        <tissue evidence="4">Blood</tissue>
    </source>
</reference>
<keyword evidence="3" id="KW-1185">Reference proteome</keyword>
<gene>
    <name evidence="4" type="primary">ADM5</name>
</gene>
<organism evidence="3 4">
    <name type="scientific">Bison bison bison</name>
    <name type="common">North American plains bison</name>
    <dbReference type="NCBI Taxonomy" id="43346"/>
    <lineage>
        <taxon>Eukaryota</taxon>
        <taxon>Metazoa</taxon>
        <taxon>Chordata</taxon>
        <taxon>Craniata</taxon>
        <taxon>Vertebrata</taxon>
        <taxon>Euteleostomi</taxon>
        <taxon>Mammalia</taxon>
        <taxon>Eutheria</taxon>
        <taxon>Laurasiatheria</taxon>
        <taxon>Artiodactyla</taxon>
        <taxon>Ruminantia</taxon>
        <taxon>Pecora</taxon>
        <taxon>Bovidae</taxon>
        <taxon>Bovinae</taxon>
        <taxon>Bison</taxon>
    </lineage>
</organism>
<evidence type="ECO:0000313" key="4">
    <source>
        <dbReference type="RefSeq" id="XP_010847931.1"/>
    </source>
</evidence>